<evidence type="ECO:0000313" key="2">
    <source>
        <dbReference type="EMBL" id="GIH80887.1"/>
    </source>
</evidence>
<feature type="compositionally biased region" description="Basic and acidic residues" evidence="1">
    <location>
        <begin position="108"/>
        <end position="129"/>
    </location>
</feature>
<dbReference type="InterPro" id="IPR036182">
    <property type="entry name" value="PCuAC_sf"/>
</dbReference>
<feature type="region of interest" description="Disordered" evidence="1">
    <location>
        <begin position="104"/>
        <end position="129"/>
    </location>
</feature>
<sequence>MTAAFGTLVNTTDADVVVVSGASPLSPKVELHEVVDSGGKMIMRPKEGGFVVPARGAHPLQPGGDHIMLMGVTEEVKPGAQIAFTLALEDGSTLEFTAVGKEFAGAEEDYRPGTDMGEDKGGHTGGGDR</sequence>
<reference evidence="2 3" key="1">
    <citation type="submission" date="2021-01" db="EMBL/GenBank/DDBJ databases">
        <title>Whole genome shotgun sequence of Planobispora longispora NBRC 13918.</title>
        <authorList>
            <person name="Komaki H."/>
            <person name="Tamura T."/>
        </authorList>
    </citation>
    <scope>NUCLEOTIDE SEQUENCE [LARGE SCALE GENOMIC DNA]</scope>
    <source>
        <strain evidence="2 3">NBRC 13918</strain>
    </source>
</reference>
<dbReference type="EMBL" id="BOOH01000065">
    <property type="protein sequence ID" value="GIH80887.1"/>
    <property type="molecule type" value="Genomic_DNA"/>
</dbReference>
<keyword evidence="3" id="KW-1185">Reference proteome</keyword>
<comment type="caution">
    <text evidence="2">The sequence shown here is derived from an EMBL/GenBank/DDBJ whole genome shotgun (WGS) entry which is preliminary data.</text>
</comment>
<dbReference type="Proteomes" id="UP000616724">
    <property type="component" value="Unassembled WGS sequence"/>
</dbReference>
<accession>A0A8J3RSA9</accession>
<dbReference type="PANTHER" id="PTHR36302:SF1">
    <property type="entry name" value="COPPER CHAPERONE PCU(A)C"/>
    <property type="match status" value="1"/>
</dbReference>
<dbReference type="Gene3D" id="2.60.40.1890">
    <property type="entry name" value="PCu(A)C copper chaperone"/>
    <property type="match status" value="1"/>
</dbReference>
<evidence type="ECO:0008006" key="4">
    <source>
        <dbReference type="Google" id="ProtNLM"/>
    </source>
</evidence>
<dbReference type="InterPro" id="IPR007410">
    <property type="entry name" value="LpqE-like"/>
</dbReference>
<proteinExistence type="predicted"/>
<dbReference type="AlphaFoldDB" id="A0A8J3RSA9"/>
<dbReference type="InterPro" id="IPR058248">
    <property type="entry name" value="Lxx211020-like"/>
</dbReference>
<gene>
    <name evidence="2" type="ORF">Plo01_73160</name>
</gene>
<dbReference type="RefSeq" id="WP_239317759.1">
    <property type="nucleotide sequence ID" value="NZ_BOOH01000065.1"/>
</dbReference>
<dbReference type="SUPFAM" id="SSF110087">
    <property type="entry name" value="DR1885-like metal-binding protein"/>
    <property type="match status" value="1"/>
</dbReference>
<dbReference type="Pfam" id="PF04314">
    <property type="entry name" value="PCuAC"/>
    <property type="match status" value="1"/>
</dbReference>
<dbReference type="PANTHER" id="PTHR36302">
    <property type="entry name" value="BLR7088 PROTEIN"/>
    <property type="match status" value="1"/>
</dbReference>
<name>A0A8J3RSA9_9ACTN</name>
<protein>
    <recommendedName>
        <fullName evidence="4">Copper chaperone PCu(A)C</fullName>
    </recommendedName>
</protein>
<evidence type="ECO:0000256" key="1">
    <source>
        <dbReference type="SAM" id="MobiDB-lite"/>
    </source>
</evidence>
<organism evidence="2 3">
    <name type="scientific">Planobispora longispora</name>
    <dbReference type="NCBI Taxonomy" id="28887"/>
    <lineage>
        <taxon>Bacteria</taxon>
        <taxon>Bacillati</taxon>
        <taxon>Actinomycetota</taxon>
        <taxon>Actinomycetes</taxon>
        <taxon>Streptosporangiales</taxon>
        <taxon>Streptosporangiaceae</taxon>
        <taxon>Planobispora</taxon>
    </lineage>
</organism>
<evidence type="ECO:0000313" key="3">
    <source>
        <dbReference type="Proteomes" id="UP000616724"/>
    </source>
</evidence>